<dbReference type="Gene3D" id="2.60.40.2030">
    <property type="match status" value="2"/>
</dbReference>
<feature type="domain" description="CBM2" evidence="11">
    <location>
        <begin position="1"/>
        <end position="106"/>
    </location>
</feature>
<comment type="caution">
    <text evidence="12">The sequence shown here is derived from an EMBL/GenBank/DDBJ whole genome shotgun (WGS) entry which is preliminary data.</text>
</comment>
<dbReference type="InterPro" id="IPR008965">
    <property type="entry name" value="CBM2/CBM3_carb-bd_dom_sf"/>
</dbReference>
<dbReference type="SMART" id="SM00637">
    <property type="entry name" value="CBD_II"/>
    <property type="match status" value="3"/>
</dbReference>
<dbReference type="PROSITE" id="PS00659">
    <property type="entry name" value="GLYCOSYL_HYDROL_F5"/>
    <property type="match status" value="1"/>
</dbReference>
<dbReference type="SUPFAM" id="SSF51445">
    <property type="entry name" value="(Trans)glycosidases"/>
    <property type="match status" value="1"/>
</dbReference>
<dbReference type="Pfam" id="PF03160">
    <property type="entry name" value="Calx-beta"/>
    <property type="match status" value="2"/>
</dbReference>
<dbReference type="PANTHER" id="PTHR35923">
    <property type="entry name" value="MAJOR EXTRACELLULAR ENDOGLUCANASE"/>
    <property type="match status" value="1"/>
</dbReference>
<dbReference type="InterPro" id="IPR018087">
    <property type="entry name" value="Glyco_hydro_5_CS"/>
</dbReference>
<accession>A0A844GZX1</accession>
<evidence type="ECO:0000256" key="9">
    <source>
        <dbReference type="ARBA" id="ARBA00023295"/>
    </source>
</evidence>
<dbReference type="SUPFAM" id="SSF141072">
    <property type="entry name" value="CalX-like"/>
    <property type="match status" value="2"/>
</dbReference>
<keyword evidence="4" id="KW-0677">Repeat</keyword>
<dbReference type="InterPro" id="IPR001919">
    <property type="entry name" value="CBD2"/>
</dbReference>
<keyword evidence="8" id="KW-0119">Carbohydrate metabolism</keyword>
<dbReference type="SMART" id="SM00237">
    <property type="entry name" value="Calx_beta"/>
    <property type="match status" value="2"/>
</dbReference>
<dbReference type="Gene3D" id="2.60.40.290">
    <property type="match status" value="3"/>
</dbReference>
<dbReference type="InterPro" id="IPR001547">
    <property type="entry name" value="Glyco_hydro_5"/>
</dbReference>
<dbReference type="GO" id="GO:0008810">
    <property type="term" value="F:cellulase activity"/>
    <property type="evidence" value="ECO:0007669"/>
    <property type="project" value="UniProtKB-EC"/>
</dbReference>
<dbReference type="Pfam" id="PF00553">
    <property type="entry name" value="CBM_2"/>
    <property type="match status" value="3"/>
</dbReference>
<dbReference type="InterPro" id="IPR017853">
    <property type="entry name" value="GH"/>
</dbReference>
<comment type="catalytic activity">
    <reaction evidence="1">
        <text>Endohydrolysis of (1-&gt;4)-beta-D-glucosidic linkages in cellulose, lichenin and cereal beta-D-glucans.</text>
        <dbReference type="EC" id="3.2.1.4"/>
    </reaction>
</comment>
<dbReference type="PROSITE" id="PS51173">
    <property type="entry name" value="CBM2"/>
    <property type="match status" value="3"/>
</dbReference>
<evidence type="ECO:0000256" key="2">
    <source>
        <dbReference type="ARBA" id="ARBA00012601"/>
    </source>
</evidence>
<evidence type="ECO:0000256" key="4">
    <source>
        <dbReference type="ARBA" id="ARBA00022737"/>
    </source>
</evidence>
<feature type="domain" description="CBM2" evidence="11">
    <location>
        <begin position="829"/>
        <end position="945"/>
    </location>
</feature>
<evidence type="ECO:0000256" key="3">
    <source>
        <dbReference type="ARBA" id="ARBA00022729"/>
    </source>
</evidence>
<keyword evidence="10" id="KW-0624">Polysaccharide degradation</keyword>
<evidence type="ECO:0000313" key="12">
    <source>
        <dbReference type="EMBL" id="MTF39685.1"/>
    </source>
</evidence>
<feature type="domain" description="CBM2" evidence="11">
    <location>
        <begin position="222"/>
        <end position="333"/>
    </location>
</feature>
<dbReference type="PANTHER" id="PTHR35923:SF2">
    <property type="entry name" value="ENDOGLUCANASE"/>
    <property type="match status" value="1"/>
</dbReference>
<dbReference type="GO" id="GO:0030245">
    <property type="term" value="P:cellulose catabolic process"/>
    <property type="evidence" value="ECO:0007669"/>
    <property type="project" value="UniProtKB-KW"/>
</dbReference>
<reference evidence="12 13" key="1">
    <citation type="submission" date="2019-11" db="EMBL/GenBank/DDBJ databases">
        <title>Isolation of a new High Light Tolerant Cyanobacteria.</title>
        <authorList>
            <person name="Dobson Z."/>
            <person name="Vaughn N."/>
            <person name="Vaughn M."/>
            <person name="Fromme P."/>
            <person name="Mazor Y."/>
        </authorList>
    </citation>
    <scope>NUCLEOTIDE SEQUENCE [LARGE SCALE GENOMIC DNA]</scope>
    <source>
        <strain evidence="12 13">0216</strain>
    </source>
</reference>
<name>A0A844GZX1_9CHRO</name>
<evidence type="ECO:0000256" key="7">
    <source>
        <dbReference type="ARBA" id="ARBA00023001"/>
    </source>
</evidence>
<dbReference type="Pfam" id="PF00150">
    <property type="entry name" value="Cellulase"/>
    <property type="match status" value="1"/>
</dbReference>
<dbReference type="Gene3D" id="3.20.20.80">
    <property type="entry name" value="Glycosidases"/>
    <property type="match status" value="1"/>
</dbReference>
<evidence type="ECO:0000256" key="10">
    <source>
        <dbReference type="ARBA" id="ARBA00023326"/>
    </source>
</evidence>
<dbReference type="InterPro" id="IPR038081">
    <property type="entry name" value="CalX-like_sf"/>
</dbReference>
<dbReference type="InterPro" id="IPR003644">
    <property type="entry name" value="Calx_beta"/>
</dbReference>
<dbReference type="AlphaFoldDB" id="A0A844GZX1"/>
<dbReference type="InterPro" id="IPR012291">
    <property type="entry name" value="CBM2_carb-bd_dom_sf"/>
</dbReference>
<evidence type="ECO:0000259" key="11">
    <source>
        <dbReference type="PROSITE" id="PS51173"/>
    </source>
</evidence>
<keyword evidence="9" id="KW-0326">Glycosidase</keyword>
<evidence type="ECO:0000256" key="5">
    <source>
        <dbReference type="ARBA" id="ARBA00022801"/>
    </source>
</evidence>
<organism evidence="12 13">
    <name type="scientific">Cyanobacterium aponinum 0216</name>
    <dbReference type="NCBI Taxonomy" id="2676140"/>
    <lineage>
        <taxon>Bacteria</taxon>
        <taxon>Bacillati</taxon>
        <taxon>Cyanobacteriota</taxon>
        <taxon>Cyanophyceae</taxon>
        <taxon>Oscillatoriophycideae</taxon>
        <taxon>Chroococcales</taxon>
        <taxon>Geminocystaceae</taxon>
        <taxon>Cyanobacterium</taxon>
    </lineage>
</organism>
<proteinExistence type="predicted"/>
<gene>
    <name evidence="12" type="ORF">GGC33_12210</name>
</gene>
<protein>
    <recommendedName>
        <fullName evidence="2">cellulase</fullName>
        <ecNumber evidence="2">3.2.1.4</ecNumber>
    </recommendedName>
</protein>
<dbReference type="EC" id="3.2.1.4" evidence="2"/>
<keyword evidence="5 12" id="KW-0378">Hydrolase</keyword>
<evidence type="ECO:0000256" key="6">
    <source>
        <dbReference type="ARBA" id="ARBA00022837"/>
    </source>
</evidence>
<keyword evidence="6" id="KW-0106">Calcium</keyword>
<sequence>MVNTVDFALVNDWGSGFQGQLTITNNSSLLISDWTLTFSADFEITDLWNGTIINRQGNQYTISYPSWDRDISPQETVSIGFIGKPLNTTFSEPTNFILNGEGVNTENPLPRITISDATVTEGNQGLSYLIFTVSLDSVSNQTVTVNYSTINQTATASQDYEPMSGVLTFAVGETTKTISVPVYGDNLVEQNETLQVILENASGAVIENGQALGNIINDDQNPPSENDSDIVVDFTVNNQWNSGFTGTITITNQGTNPIDGWQLGFNAPFEIVNVWNANNNSNDSQGYNFSNLSWNRQIPVNGSISFGFNGAWTQGNIPEPSNYSFNGIPLEDTGGNVVLPTLTVNNVTVTEGNNAIANFIVTLSEPSQKVVEVRYSTEDNSASAGLDYEAISGNLVFNPGETSKTIAVNIFNDSVLEDNETLSLNLSSPVNATIEDGQGIATILQGGLTAEGGWQTQGNQIIDPDGNPFRISGVNWFGLETSNFTPHGLWARNYRDLMDQMRDLGYNTIRLPFSNQLFDSGSVPNSINYSLNPDLQGLNGLQIMDKVVDYAGQIGLKIILDRHRPSAESQSSLWYTNQYSEARWISDWQMLAQRYSGNNTIIGADLHNEPHGSATWGSGNIATDWRLAAERAGNGILSVNSDWLIFVEGIENYNGENYWWGGNLMGAKDFPVRLNVANRLVYAPHDYPASVYPQSWFNSADYPQNLPDLWDRHWGYLHQENIAPVLLGEFGTKLETRSDRLWLEELINYLGEGSNGINWTYWSWNPNSGDTGGILQDDWNTVNTDKQNLLNNLLIDNGGISSSGTFTMENNNPETSLFALESSENSNNAQTLNNSLNSDRDILINFQVDNRWNDGFTGSITITNQGETPIQGWELEFDSSFALTSLWNGKQKQISRDRYLVSNLSWNEEIPVNGSISFGFNGLWNGEIIPNPDNYFLNGQPLIDISSLSSI</sequence>
<dbReference type="GO" id="GO:0016020">
    <property type="term" value="C:membrane"/>
    <property type="evidence" value="ECO:0007669"/>
    <property type="project" value="InterPro"/>
</dbReference>
<dbReference type="GO" id="GO:0007154">
    <property type="term" value="P:cell communication"/>
    <property type="evidence" value="ECO:0007669"/>
    <property type="project" value="InterPro"/>
</dbReference>
<dbReference type="Proteomes" id="UP000437131">
    <property type="component" value="Unassembled WGS sequence"/>
</dbReference>
<dbReference type="SUPFAM" id="SSF49384">
    <property type="entry name" value="Carbohydrate-binding domain"/>
    <property type="match status" value="3"/>
</dbReference>
<dbReference type="GO" id="GO:0030247">
    <property type="term" value="F:polysaccharide binding"/>
    <property type="evidence" value="ECO:0007669"/>
    <property type="project" value="UniProtKB-UniRule"/>
</dbReference>
<evidence type="ECO:0000256" key="8">
    <source>
        <dbReference type="ARBA" id="ARBA00023277"/>
    </source>
</evidence>
<keyword evidence="3" id="KW-0732">Signal</keyword>
<dbReference type="EMBL" id="WMIA01000015">
    <property type="protein sequence ID" value="MTF39685.1"/>
    <property type="molecule type" value="Genomic_DNA"/>
</dbReference>
<keyword evidence="7" id="KW-0136">Cellulose degradation</keyword>
<evidence type="ECO:0000313" key="13">
    <source>
        <dbReference type="Proteomes" id="UP000437131"/>
    </source>
</evidence>
<evidence type="ECO:0000256" key="1">
    <source>
        <dbReference type="ARBA" id="ARBA00000966"/>
    </source>
</evidence>
<dbReference type="RefSeq" id="WP_155084177.1">
    <property type="nucleotide sequence ID" value="NZ_WMIA01000015.1"/>
</dbReference>